<dbReference type="EMBL" id="JACIEN010000001">
    <property type="protein sequence ID" value="MBB4015345.1"/>
    <property type="molecule type" value="Genomic_DNA"/>
</dbReference>
<accession>A0A840BPX5</accession>
<comment type="caution">
    <text evidence="1">The sequence shown here is derived from an EMBL/GenBank/DDBJ whole genome shotgun (WGS) entry which is preliminary data.</text>
</comment>
<dbReference type="RefSeq" id="WP_019401460.1">
    <property type="nucleotide sequence ID" value="NZ_JACIEN010000001.1"/>
</dbReference>
<organism evidence="1 2">
    <name type="scientific">Chelatococcus caeni</name>
    <dbReference type="NCBI Taxonomy" id="1348468"/>
    <lineage>
        <taxon>Bacteria</taxon>
        <taxon>Pseudomonadati</taxon>
        <taxon>Pseudomonadota</taxon>
        <taxon>Alphaproteobacteria</taxon>
        <taxon>Hyphomicrobiales</taxon>
        <taxon>Chelatococcaceae</taxon>
        <taxon>Chelatococcus</taxon>
    </lineage>
</organism>
<evidence type="ECO:0000313" key="1">
    <source>
        <dbReference type="EMBL" id="MBB4015345.1"/>
    </source>
</evidence>
<proteinExistence type="predicted"/>
<reference evidence="1 2" key="1">
    <citation type="submission" date="2020-08" db="EMBL/GenBank/DDBJ databases">
        <title>Genomic Encyclopedia of Type Strains, Phase IV (KMG-IV): sequencing the most valuable type-strain genomes for metagenomic binning, comparative biology and taxonomic classification.</title>
        <authorList>
            <person name="Goeker M."/>
        </authorList>
    </citation>
    <scope>NUCLEOTIDE SEQUENCE [LARGE SCALE GENOMIC DNA]</scope>
    <source>
        <strain evidence="1 2">DSM 103737</strain>
    </source>
</reference>
<gene>
    <name evidence="1" type="ORF">GGR16_000351</name>
</gene>
<dbReference type="AlphaFoldDB" id="A0A840BPX5"/>
<dbReference type="InterPro" id="IPR011660">
    <property type="entry name" value="VapB-like"/>
</dbReference>
<name>A0A840BPX5_9HYPH</name>
<evidence type="ECO:0000313" key="2">
    <source>
        <dbReference type="Proteomes" id="UP000577362"/>
    </source>
</evidence>
<dbReference type="Proteomes" id="UP000577362">
    <property type="component" value="Unassembled WGS sequence"/>
</dbReference>
<protein>
    <submittedName>
        <fullName evidence="1">Antitoxin VapB</fullName>
    </submittedName>
</protein>
<sequence length="89" mass="10263">MALNIKSAETERLAREVAALTGETITEAVRKALEMRLEQAREEREKEIARQMAALRVIQEDVRRLGPLPKITKRDFDELWGELDDGEQE</sequence>
<keyword evidence="2" id="KW-1185">Reference proteome</keyword>
<dbReference type="Pfam" id="PF07704">
    <property type="entry name" value="PSK_trans_fac"/>
    <property type="match status" value="1"/>
</dbReference>